<organism evidence="2 3">
    <name type="scientific">Sphaerimonospora cavernae</name>
    <dbReference type="NCBI Taxonomy" id="1740611"/>
    <lineage>
        <taxon>Bacteria</taxon>
        <taxon>Bacillati</taxon>
        <taxon>Actinomycetota</taxon>
        <taxon>Actinomycetes</taxon>
        <taxon>Streptosporangiales</taxon>
        <taxon>Streptosporangiaceae</taxon>
        <taxon>Sphaerimonospora</taxon>
    </lineage>
</organism>
<reference evidence="2 3" key="1">
    <citation type="submission" date="2024-09" db="EMBL/GenBank/DDBJ databases">
        <authorList>
            <person name="Sun Q."/>
            <person name="Mori K."/>
        </authorList>
    </citation>
    <scope>NUCLEOTIDE SEQUENCE [LARGE SCALE GENOMIC DNA]</scope>
    <source>
        <strain evidence="2 3">TBRC 1851</strain>
    </source>
</reference>
<comment type="caution">
    <text evidence="2">The sequence shown here is derived from an EMBL/GenBank/DDBJ whole genome shotgun (WGS) entry which is preliminary data.</text>
</comment>
<name>A0ABV6U5N2_9ACTN</name>
<evidence type="ECO:0000313" key="2">
    <source>
        <dbReference type="EMBL" id="MFC0863339.1"/>
    </source>
</evidence>
<dbReference type="EMBL" id="JBHMQT010000032">
    <property type="protein sequence ID" value="MFC0863339.1"/>
    <property type="molecule type" value="Genomic_DNA"/>
</dbReference>
<evidence type="ECO:0000256" key="1">
    <source>
        <dbReference type="SAM" id="MobiDB-lite"/>
    </source>
</evidence>
<feature type="region of interest" description="Disordered" evidence="1">
    <location>
        <begin position="1"/>
        <end position="50"/>
    </location>
</feature>
<sequence length="273" mass="29775">MGVHRQDVAEPVTEAESRNAVPQLLDAPPAQHERSRQRGNPGDDVTRVREDIERTRDDLGDTIEALAAKADLKGRAQERMHATATLAREKAAGVADRVRAVTPEPVKGAAGKVTEQARRRPMTAATGAGTLAAGLMILRGITRMARNRRTTPKMAVQGTRGVSGLRRMFGLRHISGSRQMAGLRRTSGLRRISGLRRGSGLRRISGLRRGSGLRRMSGLRNIFGMRGIPGIGRTPMRGSVRSAGMARMRRMARMARVTRPARRGRRGLTGLFT</sequence>
<evidence type="ECO:0000313" key="3">
    <source>
        <dbReference type="Proteomes" id="UP001589870"/>
    </source>
</evidence>
<gene>
    <name evidence="2" type="ORF">ACFHYQ_13655</name>
</gene>
<dbReference type="RefSeq" id="WP_394301494.1">
    <property type="nucleotide sequence ID" value="NZ_JBHMQT010000032.1"/>
</dbReference>
<accession>A0ABV6U5N2</accession>
<protein>
    <submittedName>
        <fullName evidence="2">DUF3618 domain-containing protein</fullName>
    </submittedName>
</protein>
<dbReference type="Proteomes" id="UP001589870">
    <property type="component" value="Unassembled WGS sequence"/>
</dbReference>
<dbReference type="InterPro" id="IPR022062">
    <property type="entry name" value="DUF3618"/>
</dbReference>
<proteinExistence type="predicted"/>
<keyword evidence="3" id="KW-1185">Reference proteome</keyword>
<dbReference type="Pfam" id="PF12277">
    <property type="entry name" value="DUF3618"/>
    <property type="match status" value="1"/>
</dbReference>